<evidence type="ECO:0000313" key="7">
    <source>
        <dbReference type="Proteomes" id="UP000272025"/>
    </source>
</evidence>
<organism evidence="6 7">
    <name type="scientific">Sodiomyces alkalinus (strain CBS 110278 / VKM F-3762 / F11)</name>
    <name type="common">Alkaliphilic filamentous fungus</name>
    <dbReference type="NCBI Taxonomy" id="1314773"/>
    <lineage>
        <taxon>Eukaryota</taxon>
        <taxon>Fungi</taxon>
        <taxon>Dikarya</taxon>
        <taxon>Ascomycota</taxon>
        <taxon>Pezizomycotina</taxon>
        <taxon>Sordariomycetes</taxon>
        <taxon>Hypocreomycetidae</taxon>
        <taxon>Glomerellales</taxon>
        <taxon>Plectosphaerellaceae</taxon>
        <taxon>Sodiomyces</taxon>
    </lineage>
</organism>
<name>A0A3N2PM69_SODAK</name>
<dbReference type="GeneID" id="39583040"/>
<comment type="similarity">
    <text evidence="3">Belongs to the GPI inositol-deacylase family.</text>
</comment>
<sequence>MLAGIQRALPRLTRALSAAALAVQPHLQFRQETVALLPVLLLPRQGLFSQCGQRRGLHQSAQKRSSSGHSETTDSRLKDAGRQIIDDYARLRDSYSAPRYPIVLAHGLLGFSELRLPLPFLPPIHYWHGITGALRTLSPSLQIVTPTVPASASIAVRAEALAASIEAEIPPDQPVNVIAHSMGGLDARYMISVLRPRLRVASLVTVATPHRGSPFADYMLGPVRLSSWYPRIGPALGSGSGDAFAQLSPRYLAQDFNPSVPDVPEVRYFSFGACVRSEDPPGLLSPFRLSWQVVNDAEGPNDGLVSVASSRWGEYRGTLVGVSHLDLINWTNWLRWEARRLWTGRKRTFNAVAFYLDIADMLAKEGL</sequence>
<feature type="domain" description="GPI inositol-deacylase PGAP1-like alpha/beta" evidence="5">
    <location>
        <begin position="170"/>
        <end position="215"/>
    </location>
</feature>
<evidence type="ECO:0000256" key="2">
    <source>
        <dbReference type="ARBA" id="ARBA00015856"/>
    </source>
</evidence>
<dbReference type="InterPro" id="IPR012908">
    <property type="entry name" value="PGAP1-ab_dom-like"/>
</dbReference>
<evidence type="ECO:0000313" key="6">
    <source>
        <dbReference type="EMBL" id="ROT35627.1"/>
    </source>
</evidence>
<accession>A0A3N2PM69</accession>
<evidence type="ECO:0000259" key="5">
    <source>
        <dbReference type="Pfam" id="PF07819"/>
    </source>
</evidence>
<dbReference type="GO" id="GO:0005789">
    <property type="term" value="C:endoplasmic reticulum membrane"/>
    <property type="evidence" value="ECO:0007669"/>
    <property type="project" value="UniProtKB-SubCell"/>
</dbReference>
<keyword evidence="3 6" id="KW-0378">Hydrolase</keyword>
<dbReference type="STRING" id="1314773.A0A3N2PM69"/>
<dbReference type="OrthoDB" id="5592486at2759"/>
<comment type="subcellular location">
    <subcellularLocation>
        <location evidence="3">Endoplasmic reticulum membrane</location>
    </subcellularLocation>
</comment>
<dbReference type="Pfam" id="PF07819">
    <property type="entry name" value="PGAP1"/>
    <property type="match status" value="1"/>
</dbReference>
<dbReference type="InterPro" id="IPR029058">
    <property type="entry name" value="AB_hydrolase_fold"/>
</dbReference>
<keyword evidence="7" id="KW-1185">Reference proteome</keyword>
<reference evidence="6 7" key="1">
    <citation type="journal article" date="2018" name="Mol. Ecol.">
        <title>The obligate alkalophilic soda-lake fungus Sodiomyces alkalinus has shifted to a protein diet.</title>
        <authorList>
            <person name="Grum-Grzhimaylo A.A."/>
            <person name="Falkoski D.L."/>
            <person name="van den Heuvel J."/>
            <person name="Valero-Jimenez C.A."/>
            <person name="Min B."/>
            <person name="Choi I.G."/>
            <person name="Lipzen A."/>
            <person name="Daum C.G."/>
            <person name="Aanen D.K."/>
            <person name="Tsang A."/>
            <person name="Henrissat B."/>
            <person name="Bilanenko E.N."/>
            <person name="de Vries R.P."/>
            <person name="van Kan J.A.L."/>
            <person name="Grigoriev I.V."/>
            <person name="Debets A.J.M."/>
        </authorList>
    </citation>
    <scope>NUCLEOTIDE SEQUENCE [LARGE SCALE GENOMIC DNA]</scope>
    <source>
        <strain evidence="6 7">F11</strain>
    </source>
</reference>
<comment type="function">
    <text evidence="1 3">Involved in inositol deacylation of GPI-anchored proteins which plays important roles in the quality control and ER-associated degradation of GPI-anchored proteins.</text>
</comment>
<dbReference type="GO" id="GO:0016788">
    <property type="term" value="F:hydrolase activity, acting on ester bonds"/>
    <property type="evidence" value="ECO:0007669"/>
    <property type="project" value="InterPro"/>
</dbReference>
<dbReference type="RefSeq" id="XP_028463433.1">
    <property type="nucleotide sequence ID" value="XM_028614562.1"/>
</dbReference>
<dbReference type="AlphaFoldDB" id="A0A3N2PM69"/>
<keyword evidence="3" id="KW-0472">Membrane</keyword>
<dbReference type="Gene3D" id="3.40.50.1820">
    <property type="entry name" value="alpha/beta hydrolase"/>
    <property type="match status" value="1"/>
</dbReference>
<evidence type="ECO:0000256" key="4">
    <source>
        <dbReference type="SAM" id="MobiDB-lite"/>
    </source>
</evidence>
<dbReference type="GO" id="GO:0015031">
    <property type="term" value="P:protein transport"/>
    <property type="evidence" value="ECO:0007669"/>
    <property type="project" value="UniProtKB-KW"/>
</dbReference>
<dbReference type="PANTHER" id="PTHR11440">
    <property type="entry name" value="LECITHIN-CHOLESTEROL ACYLTRANSFERASE-RELATED"/>
    <property type="match status" value="1"/>
</dbReference>
<feature type="compositionally biased region" description="Polar residues" evidence="4">
    <location>
        <begin position="59"/>
        <end position="70"/>
    </location>
</feature>
<keyword evidence="3" id="KW-0653">Protein transport</keyword>
<evidence type="ECO:0000256" key="1">
    <source>
        <dbReference type="ARBA" id="ARBA00003496"/>
    </source>
</evidence>
<evidence type="ECO:0000256" key="3">
    <source>
        <dbReference type="RuleBase" id="RU365011"/>
    </source>
</evidence>
<dbReference type="EC" id="3.1.-.-" evidence="3"/>
<dbReference type="Proteomes" id="UP000272025">
    <property type="component" value="Unassembled WGS sequence"/>
</dbReference>
<dbReference type="SUPFAM" id="SSF53474">
    <property type="entry name" value="alpha/beta-Hydrolases"/>
    <property type="match status" value="1"/>
</dbReference>
<dbReference type="EMBL" id="ML119061">
    <property type="protein sequence ID" value="ROT35627.1"/>
    <property type="molecule type" value="Genomic_DNA"/>
</dbReference>
<keyword evidence="3" id="KW-0256">Endoplasmic reticulum</keyword>
<gene>
    <name evidence="6" type="ORF">SODALDRAFT_363481</name>
</gene>
<proteinExistence type="inferred from homology"/>
<protein>
    <recommendedName>
        <fullName evidence="2 3">GPI inositol-deacylase</fullName>
        <ecNumber evidence="3">3.1.-.-</ecNumber>
    </recommendedName>
</protein>
<feature type="region of interest" description="Disordered" evidence="4">
    <location>
        <begin position="58"/>
        <end position="77"/>
    </location>
</feature>
<keyword evidence="3" id="KW-0813">Transport</keyword>